<dbReference type="Pfam" id="PF01425">
    <property type="entry name" value="Amidase"/>
    <property type="match status" value="1"/>
</dbReference>
<reference evidence="5 6" key="1">
    <citation type="journal article" date="2013" name="Genome Announc.">
        <title>Whole-Genome Sequence of the Clinical Strain Corynebacterium argentoratense DSM 44202, Isolated from a Human Throat Specimen.</title>
        <authorList>
            <person name="Bomholt C."/>
            <person name="Glaub A."/>
            <person name="Gravermann K."/>
            <person name="Albersmeier A."/>
            <person name="Brinkrolf K."/>
            <person name="Ruckert C."/>
            <person name="Tauch A."/>
        </authorList>
    </citation>
    <scope>NUCLEOTIDE SEQUENCE [LARGE SCALE GENOMIC DNA]</scope>
    <source>
        <strain evidence="5">DSM 44202</strain>
    </source>
</reference>
<dbReference type="KEGG" id="caz:CARG_09315"/>
<dbReference type="STRING" id="1348662.CARG_09315"/>
<dbReference type="GO" id="GO:0004040">
    <property type="term" value="F:amidase activity"/>
    <property type="evidence" value="ECO:0007669"/>
    <property type="project" value="UniProtKB-EC"/>
</dbReference>
<dbReference type="InterPro" id="IPR020556">
    <property type="entry name" value="Amidase_CS"/>
</dbReference>
<evidence type="ECO:0000256" key="2">
    <source>
        <dbReference type="ARBA" id="ARBA00009199"/>
    </source>
</evidence>
<dbReference type="InterPro" id="IPR023631">
    <property type="entry name" value="Amidase_dom"/>
</dbReference>
<accession>U3GX86</accession>
<evidence type="ECO:0000313" key="6">
    <source>
        <dbReference type="Proteomes" id="UP000016943"/>
    </source>
</evidence>
<dbReference type="eggNOG" id="COG0154">
    <property type="taxonomic scope" value="Bacteria"/>
</dbReference>
<evidence type="ECO:0000259" key="4">
    <source>
        <dbReference type="Pfam" id="PF01425"/>
    </source>
</evidence>
<evidence type="ECO:0000313" key="5">
    <source>
        <dbReference type="EMBL" id="AGU15959.1"/>
    </source>
</evidence>
<evidence type="ECO:0000256" key="1">
    <source>
        <dbReference type="ARBA" id="ARBA00001311"/>
    </source>
</evidence>
<proteinExistence type="inferred from homology"/>
<organism evidence="5 6">
    <name type="scientific">Corynebacterium argentoratense DSM 44202</name>
    <dbReference type="NCBI Taxonomy" id="1348662"/>
    <lineage>
        <taxon>Bacteria</taxon>
        <taxon>Bacillati</taxon>
        <taxon>Actinomycetota</taxon>
        <taxon>Actinomycetes</taxon>
        <taxon>Mycobacteriales</taxon>
        <taxon>Corynebacteriaceae</taxon>
        <taxon>Corynebacterium</taxon>
    </lineage>
</organism>
<dbReference type="InterPro" id="IPR036928">
    <property type="entry name" value="AS_sf"/>
</dbReference>
<comment type="catalytic activity">
    <reaction evidence="1">
        <text>a monocarboxylic acid amide + H2O = a monocarboxylate + NH4(+)</text>
        <dbReference type="Rhea" id="RHEA:12020"/>
        <dbReference type="ChEBI" id="CHEBI:15377"/>
        <dbReference type="ChEBI" id="CHEBI:28938"/>
        <dbReference type="ChEBI" id="CHEBI:35757"/>
        <dbReference type="ChEBI" id="CHEBI:83628"/>
        <dbReference type="EC" id="3.5.1.4"/>
    </reaction>
</comment>
<gene>
    <name evidence="5" type="ORF">CARG_09315</name>
</gene>
<dbReference type="InterPro" id="IPR000120">
    <property type="entry name" value="Amidase"/>
</dbReference>
<protein>
    <recommendedName>
        <fullName evidence="3">amidase</fullName>
        <ecNumber evidence="3">3.5.1.4</ecNumber>
    </recommendedName>
</protein>
<dbReference type="PANTHER" id="PTHR11895:SF7">
    <property type="entry name" value="GLUTAMYL-TRNA(GLN) AMIDOTRANSFERASE SUBUNIT A, MITOCHONDRIAL"/>
    <property type="match status" value="1"/>
</dbReference>
<dbReference type="PATRIC" id="fig|1348662.3.peg.1843"/>
<dbReference type="Proteomes" id="UP000016943">
    <property type="component" value="Chromosome"/>
</dbReference>
<dbReference type="Gene3D" id="3.90.1300.10">
    <property type="entry name" value="Amidase signature (AS) domain"/>
    <property type="match status" value="1"/>
</dbReference>
<comment type="similarity">
    <text evidence="2">Belongs to the amidase family.</text>
</comment>
<dbReference type="PANTHER" id="PTHR11895">
    <property type="entry name" value="TRANSAMIDASE"/>
    <property type="match status" value="1"/>
</dbReference>
<dbReference type="PROSITE" id="PS00571">
    <property type="entry name" value="AMIDASES"/>
    <property type="match status" value="1"/>
</dbReference>
<sequence>MAATGLSFNAVTDGTPVGGTPVGGRLSGLLVAVKDLTAVAGMPLGLGNSGRAFVPAEHSPVVQRLLDAGCVVVGKSATSELGMTAYCEPVVDGVQLREDAPQLLRGRTTGGSSGGAAVAVARGVVPVAHATDGGGSIRVPAAACGLVGFKPEHDTTGGALTADGFITRSVSDQALMHGYQEHPSYVSPPRLRVGLLTAPAHAPGAPVDDAWGAAACEAASRLSAVGHRVVEIEPYGPEFFEAFCAVLTVRARKIPRVVGETAIVSWLRDRGVDAAADWSRTGPLLEVAGSADARVRALVDVDVLLSPSLAHDPPQLGYFSSMAPADDFAAQTAWTPWASTQNLTGRCGISVPCGVLPSPGVSTGTSVLLGSVRVDEPTLLGVAREVFDGEVGLWPID</sequence>
<dbReference type="AlphaFoldDB" id="U3GX86"/>
<dbReference type="EMBL" id="CP006365">
    <property type="protein sequence ID" value="AGU15959.1"/>
    <property type="molecule type" value="Genomic_DNA"/>
</dbReference>
<dbReference type="SUPFAM" id="SSF75304">
    <property type="entry name" value="Amidase signature (AS) enzymes"/>
    <property type="match status" value="1"/>
</dbReference>
<dbReference type="EC" id="3.5.1.4" evidence="3"/>
<name>U3GX86_9CORY</name>
<evidence type="ECO:0000256" key="3">
    <source>
        <dbReference type="ARBA" id="ARBA00012922"/>
    </source>
</evidence>
<keyword evidence="6" id="KW-1185">Reference proteome</keyword>
<feature type="domain" description="Amidase" evidence="4">
    <location>
        <begin position="23"/>
        <end position="251"/>
    </location>
</feature>
<dbReference type="HOGENOM" id="CLU_009600_0_4_11"/>